<evidence type="ECO:0000313" key="2">
    <source>
        <dbReference type="Proteomes" id="UP000198604"/>
    </source>
</evidence>
<dbReference type="EMBL" id="CTEN01000002">
    <property type="protein sequence ID" value="CQR24596.1"/>
    <property type="molecule type" value="Genomic_DNA"/>
</dbReference>
<name>A0A0E4H464_9STRE</name>
<organism evidence="1 2">
    <name type="scientific">Streptococcus varani</name>
    <dbReference type="NCBI Taxonomy" id="1608583"/>
    <lineage>
        <taxon>Bacteria</taxon>
        <taxon>Bacillati</taxon>
        <taxon>Bacillota</taxon>
        <taxon>Bacilli</taxon>
        <taxon>Lactobacillales</taxon>
        <taxon>Streptococcaceae</taxon>
        <taxon>Streptococcus</taxon>
    </lineage>
</organism>
<dbReference type="Proteomes" id="UP000198604">
    <property type="component" value="Unassembled WGS sequence"/>
</dbReference>
<dbReference type="STRING" id="1608583.BN1356_00940"/>
<sequence length="48" mass="5542">MNKQEALKKLESYKVTTAFADWVGHSLGLAQCEMFIYLLFGNEEEKDD</sequence>
<keyword evidence="2" id="KW-1185">Reference proteome</keyword>
<reference evidence="2" key="1">
    <citation type="submission" date="2015-03" db="EMBL/GenBank/DDBJ databases">
        <authorList>
            <person name="Urmite Genomes"/>
        </authorList>
    </citation>
    <scope>NUCLEOTIDE SEQUENCE [LARGE SCALE GENOMIC DNA]</scope>
    <source>
        <strain evidence="2">FF10</strain>
    </source>
</reference>
<gene>
    <name evidence="1" type="ORF">BN1356_00940</name>
</gene>
<proteinExistence type="predicted"/>
<accession>A0A0E4H464</accession>
<dbReference type="RefSeq" id="WP_176694226.1">
    <property type="nucleotide sequence ID" value="NZ_CTEN01000002.1"/>
</dbReference>
<protein>
    <submittedName>
        <fullName evidence="1">Uncharacterized protein</fullName>
    </submittedName>
</protein>
<dbReference type="AlphaFoldDB" id="A0A0E4H464"/>
<evidence type="ECO:0000313" key="1">
    <source>
        <dbReference type="EMBL" id="CQR24596.1"/>
    </source>
</evidence>